<dbReference type="STRING" id="80876.SAMN05421779_10690"/>
<evidence type="ECO:0000256" key="3">
    <source>
        <dbReference type="ARBA" id="ARBA00022801"/>
    </source>
</evidence>
<comment type="similarity">
    <text evidence="1">Belongs to the peptidase S1C family.</text>
</comment>
<dbReference type="PRINTS" id="PR00834">
    <property type="entry name" value="PROTEASES2C"/>
</dbReference>
<dbReference type="InterPro" id="IPR043504">
    <property type="entry name" value="Peptidase_S1_PA_chymotrypsin"/>
</dbReference>
<keyword evidence="2" id="KW-0645">Protease</keyword>
<sequence>MSYLRKLISVVCLFLVATSLTACITSSTSSSHTPDGTAEVILAPKADVLAAARAAILRTFPFSTAAPLPKPDVGYSWRVQPGIDVTTIRMQFTPQVGDSPDKGRVSGWGYTITSSGTHAFAETRFITPFVGEFQGVLQERDIPVVMLNNVTDDRGTGSTGATGDTDATGVASGTGFFVSKDGYLLTNHHVIDKAKKIEVTTSDKQKHPATVISSDASNDVALLKIDAITNPLPVIAAADIKRGTEVFTLGYPIPSLQGQELKATYGRVNALSGIHGDIRYFQIDVPIQPGNSGGPLITDQGQVIGIVSASLNGINTLRTTGAMPQNVNYAVKSEYIQPLLRFATITGQAAKPASGALKNPDAYESSVVFIESYLGP</sequence>
<evidence type="ECO:0000256" key="2">
    <source>
        <dbReference type="ARBA" id="ARBA00022670"/>
    </source>
</evidence>
<dbReference type="InterPro" id="IPR001940">
    <property type="entry name" value="Peptidase_S1C"/>
</dbReference>
<dbReference type="Proteomes" id="UP000185678">
    <property type="component" value="Unassembled WGS sequence"/>
</dbReference>
<keyword evidence="4" id="KW-0732">Signal</keyword>
<dbReference type="GO" id="GO:0004252">
    <property type="term" value="F:serine-type endopeptidase activity"/>
    <property type="evidence" value="ECO:0007669"/>
    <property type="project" value="InterPro"/>
</dbReference>
<evidence type="ECO:0000256" key="1">
    <source>
        <dbReference type="ARBA" id="ARBA00010541"/>
    </source>
</evidence>
<dbReference type="SUPFAM" id="SSF50494">
    <property type="entry name" value="Trypsin-like serine proteases"/>
    <property type="match status" value="1"/>
</dbReference>
<evidence type="ECO:0000313" key="5">
    <source>
        <dbReference type="EMBL" id="SIT05987.1"/>
    </source>
</evidence>
<dbReference type="OrthoDB" id="112232at2"/>
<dbReference type="AlphaFoldDB" id="A0A1N7P629"/>
<dbReference type="PANTHER" id="PTHR43343">
    <property type="entry name" value="PEPTIDASE S12"/>
    <property type="match status" value="1"/>
</dbReference>
<dbReference type="EMBL" id="FTOA01000006">
    <property type="protein sequence ID" value="SIT05987.1"/>
    <property type="molecule type" value="Genomic_DNA"/>
</dbReference>
<gene>
    <name evidence="5" type="ORF">SAMN05421779_10690</name>
</gene>
<dbReference type="PANTHER" id="PTHR43343:SF3">
    <property type="entry name" value="PROTEASE DO-LIKE 8, CHLOROPLASTIC"/>
    <property type="match status" value="1"/>
</dbReference>
<dbReference type="InterPro" id="IPR009003">
    <property type="entry name" value="Peptidase_S1_PA"/>
</dbReference>
<organism evidence="5 6">
    <name type="scientific">Insolitispirillum peregrinum</name>
    <dbReference type="NCBI Taxonomy" id="80876"/>
    <lineage>
        <taxon>Bacteria</taxon>
        <taxon>Pseudomonadati</taxon>
        <taxon>Pseudomonadota</taxon>
        <taxon>Alphaproteobacteria</taxon>
        <taxon>Rhodospirillales</taxon>
        <taxon>Novispirillaceae</taxon>
        <taxon>Insolitispirillum</taxon>
    </lineage>
</organism>
<dbReference type="Gene3D" id="2.40.10.10">
    <property type="entry name" value="Trypsin-like serine proteases"/>
    <property type="match status" value="2"/>
</dbReference>
<keyword evidence="6" id="KW-1185">Reference proteome</keyword>
<dbReference type="PROSITE" id="PS51257">
    <property type="entry name" value="PROKAR_LIPOPROTEIN"/>
    <property type="match status" value="1"/>
</dbReference>
<protein>
    <submittedName>
        <fullName evidence="5">Trypsin-like peptidase domain-containing protein</fullName>
    </submittedName>
</protein>
<evidence type="ECO:0000313" key="6">
    <source>
        <dbReference type="Proteomes" id="UP000185678"/>
    </source>
</evidence>
<keyword evidence="3" id="KW-0378">Hydrolase</keyword>
<dbReference type="InterPro" id="IPR051201">
    <property type="entry name" value="Chloro_Bact_Ser_Proteases"/>
</dbReference>
<evidence type="ECO:0000256" key="4">
    <source>
        <dbReference type="SAM" id="SignalP"/>
    </source>
</evidence>
<reference evidence="5 6" key="1">
    <citation type="submission" date="2017-01" db="EMBL/GenBank/DDBJ databases">
        <authorList>
            <person name="Mah S.A."/>
            <person name="Swanson W.J."/>
            <person name="Moy G.W."/>
            <person name="Vacquier V.D."/>
        </authorList>
    </citation>
    <scope>NUCLEOTIDE SEQUENCE [LARGE SCALE GENOMIC DNA]</scope>
    <source>
        <strain evidence="5 6">DSM 11589</strain>
    </source>
</reference>
<dbReference type="Pfam" id="PF13365">
    <property type="entry name" value="Trypsin_2"/>
    <property type="match status" value="1"/>
</dbReference>
<feature type="chain" id="PRO_5012094342" evidence="4">
    <location>
        <begin position="23"/>
        <end position="376"/>
    </location>
</feature>
<dbReference type="GO" id="GO:0006508">
    <property type="term" value="P:proteolysis"/>
    <property type="evidence" value="ECO:0007669"/>
    <property type="project" value="UniProtKB-KW"/>
</dbReference>
<proteinExistence type="inferred from homology"/>
<name>A0A1N7P629_9PROT</name>
<accession>A0A1N7P629</accession>
<feature type="signal peptide" evidence="4">
    <location>
        <begin position="1"/>
        <end position="22"/>
    </location>
</feature>